<dbReference type="AlphaFoldDB" id="A0A1R3HQE1"/>
<name>A0A1R3HQE1_9ROSI</name>
<evidence type="ECO:0000256" key="2">
    <source>
        <dbReference type="ARBA" id="ARBA00004555"/>
    </source>
</evidence>
<dbReference type="GO" id="GO:0048268">
    <property type="term" value="P:clathrin coat assembly"/>
    <property type="evidence" value="ECO:0007669"/>
    <property type="project" value="InterPro"/>
</dbReference>
<keyword evidence="7" id="KW-0168">Coated pit</keyword>
<proteinExistence type="predicted"/>
<evidence type="ECO:0000256" key="3">
    <source>
        <dbReference type="ARBA" id="ARBA00004600"/>
    </source>
</evidence>
<feature type="domain" description="ENTH" evidence="9">
    <location>
        <begin position="26"/>
        <end position="157"/>
    </location>
</feature>
<keyword evidence="11" id="KW-1185">Reference proteome</keyword>
<keyword evidence="4" id="KW-0254">Endocytosis</keyword>
<dbReference type="STRING" id="93759.A0A1R3HQE1"/>
<organism evidence="10 11">
    <name type="scientific">Corchorus olitorius</name>
    <dbReference type="NCBI Taxonomy" id="93759"/>
    <lineage>
        <taxon>Eukaryota</taxon>
        <taxon>Viridiplantae</taxon>
        <taxon>Streptophyta</taxon>
        <taxon>Embryophyta</taxon>
        <taxon>Tracheophyta</taxon>
        <taxon>Spermatophyta</taxon>
        <taxon>Magnoliopsida</taxon>
        <taxon>eudicotyledons</taxon>
        <taxon>Gunneridae</taxon>
        <taxon>Pentapetalae</taxon>
        <taxon>rosids</taxon>
        <taxon>malvids</taxon>
        <taxon>Malvales</taxon>
        <taxon>Malvaceae</taxon>
        <taxon>Grewioideae</taxon>
        <taxon>Apeibeae</taxon>
        <taxon>Corchorus</taxon>
    </lineage>
</organism>
<keyword evidence="5" id="KW-0333">Golgi apparatus</keyword>
<dbReference type="Proteomes" id="UP000187203">
    <property type="component" value="Unassembled WGS sequence"/>
</dbReference>
<dbReference type="PANTHER" id="PTHR22951">
    <property type="entry name" value="CLATHRIN ASSEMBLY PROTEIN"/>
    <property type="match status" value="1"/>
</dbReference>
<dbReference type="InterPro" id="IPR014712">
    <property type="entry name" value="ANTH_dom_sf"/>
</dbReference>
<evidence type="ECO:0000256" key="1">
    <source>
        <dbReference type="ARBA" id="ARBA00004132"/>
    </source>
</evidence>
<dbReference type="SUPFAM" id="SSF48464">
    <property type="entry name" value="ENTH/VHS domain"/>
    <property type="match status" value="1"/>
</dbReference>
<dbReference type="GO" id="GO:0005905">
    <property type="term" value="C:clathrin-coated pit"/>
    <property type="evidence" value="ECO:0007669"/>
    <property type="project" value="UniProtKB-SubCell"/>
</dbReference>
<dbReference type="PANTHER" id="PTHR22951:SF19">
    <property type="entry name" value="OS08G0467300 PROTEIN"/>
    <property type="match status" value="1"/>
</dbReference>
<protein>
    <submittedName>
        <fullName evidence="10">ENTH/VHS/GAT family protein</fullName>
    </submittedName>
</protein>
<evidence type="ECO:0000256" key="4">
    <source>
        <dbReference type="ARBA" id="ARBA00022583"/>
    </source>
</evidence>
<dbReference type="GO" id="GO:0005545">
    <property type="term" value="F:1-phosphatidylinositol binding"/>
    <property type="evidence" value="ECO:0007669"/>
    <property type="project" value="InterPro"/>
</dbReference>
<dbReference type="GO" id="GO:0005546">
    <property type="term" value="F:phosphatidylinositol-4,5-bisphosphate binding"/>
    <property type="evidence" value="ECO:0007669"/>
    <property type="project" value="TreeGrafter"/>
</dbReference>
<reference evidence="11" key="1">
    <citation type="submission" date="2013-09" db="EMBL/GenBank/DDBJ databases">
        <title>Corchorus olitorius genome sequencing.</title>
        <authorList>
            <person name="Alam M."/>
            <person name="Haque M.S."/>
            <person name="Islam M.S."/>
            <person name="Emdad E.M."/>
            <person name="Islam M.M."/>
            <person name="Ahmed B."/>
            <person name="Halim A."/>
            <person name="Hossen Q.M.M."/>
            <person name="Hossain M.Z."/>
            <person name="Ahmed R."/>
            <person name="Khan M.M."/>
            <person name="Islam R."/>
            <person name="Rashid M.M."/>
            <person name="Khan S.A."/>
            <person name="Rahman M.S."/>
            <person name="Alam M."/>
            <person name="Yahiya A.S."/>
            <person name="Khan M.S."/>
            <person name="Azam M.S."/>
            <person name="Haque T."/>
            <person name="Lashkar M.Z.H."/>
            <person name="Akhand A.I."/>
            <person name="Morshed G."/>
            <person name="Roy S."/>
            <person name="Uddin K.S."/>
            <person name="Rabeya T."/>
            <person name="Hossain A.S."/>
            <person name="Chowdhury A."/>
            <person name="Snigdha A.R."/>
            <person name="Mortoza M.S."/>
            <person name="Matin S.A."/>
            <person name="Hoque S.M.E."/>
            <person name="Islam M.K."/>
            <person name="Roy D.K."/>
            <person name="Haider R."/>
            <person name="Moosa M.M."/>
            <person name="Elias S.M."/>
            <person name="Hasan A.M."/>
            <person name="Jahan S."/>
            <person name="Shafiuddin M."/>
            <person name="Mahmood N."/>
            <person name="Shommy N.S."/>
        </authorList>
    </citation>
    <scope>NUCLEOTIDE SEQUENCE [LARGE SCALE GENOMIC DNA]</scope>
    <source>
        <strain evidence="11">cv. O-4</strain>
    </source>
</reference>
<gene>
    <name evidence="10" type="ORF">COLO4_27575</name>
</gene>
<dbReference type="Gene3D" id="1.25.40.90">
    <property type="match status" value="1"/>
</dbReference>
<dbReference type="InterPro" id="IPR048050">
    <property type="entry name" value="ANTH_N_plant"/>
</dbReference>
<evidence type="ECO:0000256" key="6">
    <source>
        <dbReference type="ARBA" id="ARBA00023136"/>
    </source>
</evidence>
<evidence type="ECO:0000256" key="8">
    <source>
        <dbReference type="ARBA" id="ARBA00023329"/>
    </source>
</evidence>
<dbReference type="InterPro" id="IPR013809">
    <property type="entry name" value="ENTH"/>
</dbReference>
<evidence type="ECO:0000259" key="9">
    <source>
        <dbReference type="PROSITE" id="PS50942"/>
    </source>
</evidence>
<dbReference type="OrthoDB" id="682511at2759"/>
<dbReference type="GO" id="GO:0000149">
    <property type="term" value="F:SNARE binding"/>
    <property type="evidence" value="ECO:0007669"/>
    <property type="project" value="TreeGrafter"/>
</dbReference>
<dbReference type="GO" id="GO:0032050">
    <property type="term" value="F:clathrin heavy chain binding"/>
    <property type="evidence" value="ECO:0007669"/>
    <property type="project" value="TreeGrafter"/>
</dbReference>
<sequence length="396" mass="45135">MTTLWKRAAGAIKDKNSIVVANLCRKNAFRNSDLESAIIKATSHDEDFMDKKNAQRVFSWIRASPLSLRTVRWALSKRMEKTRSWVVAIKGLMLMHGVINCKVVDVQQMGRLPFDLSNFSDGYSKATKMFGFNSFIRAYFAFLDQRAVVSFEQENHNNKKLKSNDNHDPEQEQLQRPLMVQQLLKLQKLQSLLDLLMQVRPQADNMRVDLILAAMDCIITEIFNIYGRICSDIAKVLLNIYSVGKLEAAIALKILLKARVQGEELSLFFEFCKDYGILNANEFPIVAQIPDEDIEEFERIINGVPETNKEENQNMAMVLREENNAIVEQKESKAGLQTIITEKWVIFDENMNINNGETIAKKSAAAAVDVKDLLPLVPIDVPVYNNPFEIPDLITF</sequence>
<comment type="subcellular location">
    <subcellularLocation>
        <location evidence="1">Cytoplasmic vesicle</location>
        <location evidence="1">Clathrin-coated vesicle</location>
    </subcellularLocation>
    <subcellularLocation>
        <location evidence="2">Golgi apparatus</location>
    </subcellularLocation>
    <subcellularLocation>
        <location evidence="3">Membrane</location>
        <location evidence="3">Clathrin-coated pit</location>
    </subcellularLocation>
</comment>
<dbReference type="Gene3D" id="1.20.58.150">
    <property type="entry name" value="ANTH domain"/>
    <property type="match status" value="1"/>
</dbReference>
<dbReference type="GO" id="GO:0072583">
    <property type="term" value="P:clathrin-dependent endocytosis"/>
    <property type="evidence" value="ECO:0007669"/>
    <property type="project" value="InterPro"/>
</dbReference>
<dbReference type="SUPFAM" id="SSF89009">
    <property type="entry name" value="GAT-like domain"/>
    <property type="match status" value="1"/>
</dbReference>
<comment type="caution">
    <text evidence="10">The sequence shown here is derived from an EMBL/GenBank/DDBJ whole genome shotgun (WGS) entry which is preliminary data.</text>
</comment>
<dbReference type="GO" id="GO:0030136">
    <property type="term" value="C:clathrin-coated vesicle"/>
    <property type="evidence" value="ECO:0007669"/>
    <property type="project" value="UniProtKB-SubCell"/>
</dbReference>
<dbReference type="InterPro" id="IPR045192">
    <property type="entry name" value="AP180-like"/>
</dbReference>
<accession>A0A1R3HQE1</accession>
<evidence type="ECO:0000256" key="5">
    <source>
        <dbReference type="ARBA" id="ARBA00023034"/>
    </source>
</evidence>
<dbReference type="InterPro" id="IPR008942">
    <property type="entry name" value="ENTH_VHS"/>
</dbReference>
<evidence type="ECO:0000313" key="10">
    <source>
        <dbReference type="EMBL" id="OMO72553.1"/>
    </source>
</evidence>
<evidence type="ECO:0000313" key="11">
    <source>
        <dbReference type="Proteomes" id="UP000187203"/>
    </source>
</evidence>
<evidence type="ECO:0000256" key="7">
    <source>
        <dbReference type="ARBA" id="ARBA00023176"/>
    </source>
</evidence>
<dbReference type="GO" id="GO:0006900">
    <property type="term" value="P:vesicle budding from membrane"/>
    <property type="evidence" value="ECO:0007669"/>
    <property type="project" value="TreeGrafter"/>
</dbReference>
<dbReference type="Pfam" id="PF07651">
    <property type="entry name" value="ANTH"/>
    <property type="match status" value="1"/>
</dbReference>
<dbReference type="PROSITE" id="PS50942">
    <property type="entry name" value="ENTH"/>
    <property type="match status" value="1"/>
</dbReference>
<dbReference type="GO" id="GO:0005794">
    <property type="term" value="C:Golgi apparatus"/>
    <property type="evidence" value="ECO:0007669"/>
    <property type="project" value="UniProtKB-SubCell"/>
</dbReference>
<dbReference type="EMBL" id="AWUE01019633">
    <property type="protein sequence ID" value="OMO72553.1"/>
    <property type="molecule type" value="Genomic_DNA"/>
</dbReference>
<dbReference type="CDD" id="cd16987">
    <property type="entry name" value="ANTH_N_AP180_plant"/>
    <property type="match status" value="1"/>
</dbReference>
<keyword evidence="6" id="KW-0472">Membrane</keyword>
<dbReference type="InterPro" id="IPR011417">
    <property type="entry name" value="ANTH_dom"/>
</dbReference>
<keyword evidence="8" id="KW-0968">Cytoplasmic vesicle</keyword>
<dbReference type="FunFam" id="1.25.40.90:FF:000027">
    <property type="entry name" value="Putative clathrin assembly protein"/>
    <property type="match status" value="1"/>
</dbReference>